<organism evidence="3">
    <name type="scientific">Volvox carteri f. nagariensis</name>
    <dbReference type="NCBI Taxonomy" id="3068"/>
    <lineage>
        <taxon>Eukaryota</taxon>
        <taxon>Viridiplantae</taxon>
        <taxon>Chlorophyta</taxon>
        <taxon>core chlorophytes</taxon>
        <taxon>Chlorophyceae</taxon>
        <taxon>CS clade</taxon>
        <taxon>Chlamydomonadales</taxon>
        <taxon>Volvocaceae</taxon>
        <taxon>Volvox</taxon>
    </lineage>
</organism>
<evidence type="ECO:0000313" key="3">
    <source>
        <dbReference type="Proteomes" id="UP000001058"/>
    </source>
</evidence>
<dbReference type="EMBL" id="GL378340">
    <property type="protein sequence ID" value="EFJ48270.1"/>
    <property type="molecule type" value="Genomic_DNA"/>
</dbReference>
<gene>
    <name evidence="2" type="ORF">VOLCADRAFT_91005</name>
</gene>
<dbReference type="RefSeq" id="XP_002950524.1">
    <property type="nucleotide sequence ID" value="XM_002950478.1"/>
</dbReference>
<keyword evidence="3" id="KW-1185">Reference proteome</keyword>
<dbReference type="InParanoid" id="D8TVX8"/>
<feature type="compositionally biased region" description="Basic residues" evidence="1">
    <location>
        <begin position="222"/>
        <end position="232"/>
    </location>
</feature>
<name>D8TVX8_VOLCA</name>
<dbReference type="GeneID" id="9617567"/>
<evidence type="ECO:0000313" key="2">
    <source>
        <dbReference type="EMBL" id="EFJ48270.1"/>
    </source>
</evidence>
<dbReference type="KEGG" id="vcn:VOLCADRAFT_91005"/>
<evidence type="ECO:0000256" key="1">
    <source>
        <dbReference type="SAM" id="MobiDB-lite"/>
    </source>
</evidence>
<dbReference type="AlphaFoldDB" id="D8TVX8"/>
<dbReference type="Proteomes" id="UP000001058">
    <property type="component" value="Unassembled WGS sequence"/>
</dbReference>
<dbReference type="OrthoDB" id="10555338at2759"/>
<proteinExistence type="predicted"/>
<accession>D8TVX8</accession>
<sequence length="232" mass="25160">MVASESMIETGSNQVLEAGAELQRGAFPLGLPTDGLPRSEAFSQLVHARGVRAQRDMYPRNNFNAALEVAALTGLECYRFLRRSFLGKDHVPIALVPRGTNVVLAHIPAVFSQASFSSVKSASSSFRSFRSMLSGRYTNSGSRTQLLCSAPEIDLASHTRLISDCDDSYVKLINGGQSSIDKLAVVISIFADGEEGAQAFRHELARRGVQVTSESLPQPGNYRRRSGKLLAK</sequence>
<reference evidence="2 3" key="1">
    <citation type="journal article" date="2010" name="Science">
        <title>Genomic analysis of organismal complexity in the multicellular green alga Volvox carteri.</title>
        <authorList>
            <person name="Prochnik S.E."/>
            <person name="Umen J."/>
            <person name="Nedelcu A.M."/>
            <person name="Hallmann A."/>
            <person name="Miller S.M."/>
            <person name="Nishii I."/>
            <person name="Ferris P."/>
            <person name="Kuo A."/>
            <person name="Mitros T."/>
            <person name="Fritz-Laylin L.K."/>
            <person name="Hellsten U."/>
            <person name="Chapman J."/>
            <person name="Simakov O."/>
            <person name="Rensing S.A."/>
            <person name="Terry A."/>
            <person name="Pangilinan J."/>
            <person name="Kapitonov V."/>
            <person name="Jurka J."/>
            <person name="Salamov A."/>
            <person name="Shapiro H."/>
            <person name="Schmutz J."/>
            <person name="Grimwood J."/>
            <person name="Lindquist E."/>
            <person name="Lucas S."/>
            <person name="Grigoriev I.V."/>
            <person name="Schmitt R."/>
            <person name="Kirk D."/>
            <person name="Rokhsar D.S."/>
        </authorList>
    </citation>
    <scope>NUCLEOTIDE SEQUENCE [LARGE SCALE GENOMIC DNA]</scope>
    <source>
        <strain evidence="3">f. Nagariensis / Eve</strain>
    </source>
</reference>
<feature type="region of interest" description="Disordered" evidence="1">
    <location>
        <begin position="211"/>
        <end position="232"/>
    </location>
</feature>
<protein>
    <submittedName>
        <fullName evidence="2">Uncharacterized protein</fullName>
    </submittedName>
</protein>